<dbReference type="Pfam" id="PF00027">
    <property type="entry name" value="cNMP_binding"/>
    <property type="match status" value="1"/>
</dbReference>
<evidence type="ECO:0000313" key="13">
    <source>
        <dbReference type="EMBL" id="PRP79010.1"/>
    </source>
</evidence>
<dbReference type="InterPro" id="IPR004182">
    <property type="entry name" value="GRAM"/>
</dbReference>
<feature type="transmembrane region" description="Helical" evidence="10">
    <location>
        <begin position="444"/>
        <end position="465"/>
    </location>
</feature>
<keyword evidence="5 10" id="KW-0812">Transmembrane</keyword>
<dbReference type="GO" id="GO:0023052">
    <property type="term" value="P:signaling"/>
    <property type="evidence" value="ECO:0007669"/>
    <property type="project" value="UniProtKB-ARBA"/>
</dbReference>
<reference evidence="13 14" key="1">
    <citation type="journal article" date="2018" name="Genome Biol. Evol.">
        <title>Multiple Roots of Fruiting Body Formation in Amoebozoa.</title>
        <authorList>
            <person name="Hillmann F."/>
            <person name="Forbes G."/>
            <person name="Novohradska S."/>
            <person name="Ferling I."/>
            <person name="Riege K."/>
            <person name="Groth M."/>
            <person name="Westermann M."/>
            <person name="Marz M."/>
            <person name="Spaller T."/>
            <person name="Winckler T."/>
            <person name="Schaap P."/>
            <person name="Glockner G."/>
        </authorList>
    </citation>
    <scope>NUCLEOTIDE SEQUENCE [LARGE SCALE GENOMIC DNA]</scope>
    <source>
        <strain evidence="13 14">Jena</strain>
    </source>
</reference>
<dbReference type="InterPro" id="IPR044926">
    <property type="entry name" value="RGS_subdomain_2"/>
</dbReference>
<dbReference type="InterPro" id="IPR000595">
    <property type="entry name" value="cNMP-bd_dom"/>
</dbReference>
<dbReference type="STRING" id="1890364.A0A2P6N4X4"/>
<dbReference type="Proteomes" id="UP000241769">
    <property type="component" value="Unassembled WGS sequence"/>
</dbReference>
<evidence type="ECO:0000256" key="5">
    <source>
        <dbReference type="ARBA" id="ARBA00022692"/>
    </source>
</evidence>
<keyword evidence="8 10" id="KW-0472">Membrane</keyword>
<dbReference type="InterPro" id="IPR028098">
    <property type="entry name" value="Glyco_trans_4-like_N"/>
</dbReference>
<dbReference type="InterPro" id="IPR016137">
    <property type="entry name" value="RGS"/>
</dbReference>
<dbReference type="Pfam" id="PF02893">
    <property type="entry name" value="GRAM"/>
    <property type="match status" value="1"/>
</dbReference>
<dbReference type="Gene3D" id="2.30.29.30">
    <property type="entry name" value="Pleckstrin-homology domain (PH domain)/Phosphotyrosine-binding domain (PTB)"/>
    <property type="match status" value="1"/>
</dbReference>
<dbReference type="PROSITE" id="PS50042">
    <property type="entry name" value="CNMP_BINDING_3"/>
    <property type="match status" value="2"/>
</dbReference>
<evidence type="ECO:0000256" key="10">
    <source>
        <dbReference type="SAM" id="Phobius"/>
    </source>
</evidence>
<accession>A0A2P6N4X4</accession>
<dbReference type="SUPFAM" id="SSF48097">
    <property type="entry name" value="Regulator of G-protein signaling, RGS"/>
    <property type="match status" value="1"/>
</dbReference>
<sequence>MNKKNESKKKRVAVLVLGDLGRSPRMQYHALSLSRNGFHVDLVGFASNNACRQEVLQSPYIDIHAIVPADRYLWAPLRKTFPTRVLGRAALQLWQLLSLLGHQLQKPDFLLVQTPPAVPALAVAYLIKLFRGSKLVIDWHNLGYTLLSQANKPSLVVGTYRLLEFLHATNIDSSLCVTEAMSKELEGRYGVSKPRVLYDRPPSFFRSVTREGRATLFRDPSFSETFQKEWNYDMKNLIGSNDAIVVSSTSWTKDEDFSVLFRALERYEEKAERDEKMGKKPRRVVLIVTGNGDEKEYYTRKMRAANERLKYVFMMTAWLRAEDYSTFLGCCDLGVSLHTSSSGLDLPMKVVDMFGSHLPVCAIDFKCLHELVKHERNGFVFQTQEELSDQIYHLLNTKEGENKLVNARRDIEENFLKLRWDENWNKNALPLFQDSNLTATRVSFLQLSVLILVISLLSALALQLIKWCISLKRPPSFQEDHRGELRLISSHETSALPKRKHSVRRVFIKFSKIPASTSISFGVRMPAIDARHTLRLDSDTSNKDEKKKKFKAHKERVATIEENTQDLWRALEKYLTIQKELLAAETVLHQSLTKFYTQNELILGSNNHLALEFIRAKGDEQLTLSTILDTISASVTKVQEDYHDTIQGFKSRLTTNVIDHSVIRDFSVWEESHQETFDPVLLLLVRLNECRAPFSLNEWFLSGGLISEINFSTNILSKPGIDEVLHNGHGVNYFRTFLKTEFSVENLNFYLAVERYRAITDESTRKTKAEEIFNSYIKPNAPQELNIDQSILEDIRKKMDHPTVQLFDPVQSAIHVLMRDDSFPRFLKSGIFHRLQNRVTNISLSPPTQRSPSLISRATPEVESNTKSLYALTHNEWKMLSDCSESHYLSQGETIKRKNTRCLYHLKQGKVTLAGLSQTIHIEQGDFFGEADFLNLGFSNRLIYTISGARTQIVRLEEEGLIRVLCRDHRFGEKFYKMMCNQLSHHLYRLPIRDAVKRFDYTNNGSFSGEEEPPELVKMRKKLSIAEDVPFLKKLECSITKTVRVEGNLYIFEKMLLFYSKYFGVTHKIPIQMEEIHTVTTKDRNITFHTEKQKHTFNFPAEMHSEAYNYINTLWKKWYAQQQQTLRSAGLKRANTMSPSKRRERVNSAQAADLQEIIRDTEEVRSSTDDSSHESMWSQILQLATLNTYKRGDIIARREDMSPKLYQVLEGVVRYNNPDKAPSIPTEIYRAGDIFGDINFWFGGGAPADIVVDNDMSAKVYCFEKSSLENLFKQNGQTAQKFFHYLSRSICRKLMSDRGTIRSLTPDPTLNGEELVTPRGKKKHSFVGTISRASSVAQNKKIAAQSSQDNAAHSEYPLDMMKEDAFGLTKSLGEARVAEEMAGDREGKGRVGQLREERERSMSFPEKSAQYLTFCIGPPSTLDRVSFFYPNILILCVLLGLTAQDRLRSSFREGPGYRATPDGGTGLVLAVGEEIAWSACVKSLRIF</sequence>
<feature type="region of interest" description="Disordered" evidence="9">
    <location>
        <begin position="1379"/>
        <end position="1402"/>
    </location>
</feature>
<dbReference type="PRINTS" id="PR01301">
    <property type="entry name" value="RGSPROTEIN"/>
</dbReference>
<dbReference type="PANTHER" id="PTHR13036:SF0">
    <property type="entry name" value="CHITOBIOSYLDIPHOSPHODOLICHOL BETA-MANNOSYLTRANSFERASE"/>
    <property type="match status" value="1"/>
</dbReference>
<feature type="domain" description="RGS" evidence="12">
    <location>
        <begin position="720"/>
        <end position="836"/>
    </location>
</feature>
<evidence type="ECO:0000256" key="3">
    <source>
        <dbReference type="ARBA" id="ARBA00022676"/>
    </source>
</evidence>
<dbReference type="SUPFAM" id="SSF51206">
    <property type="entry name" value="cAMP-binding domain-like"/>
    <property type="match status" value="2"/>
</dbReference>
<gene>
    <name evidence="13" type="ORF">PROFUN_13252</name>
</gene>
<keyword evidence="6" id="KW-0256">Endoplasmic reticulum</keyword>
<dbReference type="InterPro" id="IPR018490">
    <property type="entry name" value="cNMP-bd_dom_sf"/>
</dbReference>
<dbReference type="GO" id="GO:0007154">
    <property type="term" value="P:cell communication"/>
    <property type="evidence" value="ECO:0007669"/>
    <property type="project" value="UniProtKB-ARBA"/>
</dbReference>
<evidence type="ECO:0000256" key="4">
    <source>
        <dbReference type="ARBA" id="ARBA00022679"/>
    </source>
</evidence>
<dbReference type="InterPro" id="IPR026051">
    <property type="entry name" value="ALG1-like"/>
</dbReference>
<keyword evidence="14" id="KW-1185">Reference proteome</keyword>
<feature type="domain" description="Cyclic nucleotide-binding" evidence="11">
    <location>
        <begin position="1179"/>
        <end position="1289"/>
    </location>
</feature>
<dbReference type="Gene3D" id="2.60.120.10">
    <property type="entry name" value="Jelly Rolls"/>
    <property type="match status" value="2"/>
</dbReference>
<evidence type="ECO:0000256" key="2">
    <source>
        <dbReference type="ARBA" id="ARBA00004922"/>
    </source>
</evidence>
<keyword evidence="3" id="KW-0328">Glycosyltransferase</keyword>
<evidence type="ECO:0000256" key="8">
    <source>
        <dbReference type="ARBA" id="ARBA00023136"/>
    </source>
</evidence>
<dbReference type="Pfam" id="PF13692">
    <property type="entry name" value="Glyco_trans_1_4"/>
    <property type="match status" value="1"/>
</dbReference>
<dbReference type="InterPro" id="IPR011993">
    <property type="entry name" value="PH-like_dom_sf"/>
</dbReference>
<keyword evidence="4" id="KW-0808">Transferase</keyword>
<feature type="region of interest" description="Disordered" evidence="9">
    <location>
        <begin position="1131"/>
        <end position="1151"/>
    </location>
</feature>
<dbReference type="PROSITE" id="PS50132">
    <property type="entry name" value="RGS"/>
    <property type="match status" value="1"/>
</dbReference>
<dbReference type="InParanoid" id="A0A2P6N4X4"/>
<evidence type="ECO:0000313" key="14">
    <source>
        <dbReference type="Proteomes" id="UP000241769"/>
    </source>
</evidence>
<dbReference type="Pfam" id="PF13579">
    <property type="entry name" value="Glyco_trans_4_4"/>
    <property type="match status" value="1"/>
</dbReference>
<feature type="compositionally biased region" description="Basic and acidic residues" evidence="9">
    <location>
        <begin position="1379"/>
        <end position="1401"/>
    </location>
</feature>
<evidence type="ECO:0000256" key="1">
    <source>
        <dbReference type="ARBA" id="ARBA00004389"/>
    </source>
</evidence>
<dbReference type="GO" id="GO:0000030">
    <property type="term" value="F:mannosyltransferase activity"/>
    <property type="evidence" value="ECO:0007669"/>
    <property type="project" value="InterPro"/>
</dbReference>
<feature type="domain" description="Cyclic nucleotide-binding" evidence="11">
    <location>
        <begin position="903"/>
        <end position="965"/>
    </location>
</feature>
<dbReference type="CDD" id="cd00038">
    <property type="entry name" value="CAP_ED"/>
    <property type="match status" value="1"/>
</dbReference>
<comment type="caution">
    <text evidence="13">The sequence shown here is derived from an EMBL/GenBank/DDBJ whole genome shotgun (WGS) entry which is preliminary data.</text>
</comment>
<evidence type="ECO:0000256" key="6">
    <source>
        <dbReference type="ARBA" id="ARBA00022824"/>
    </source>
</evidence>
<dbReference type="EMBL" id="MDYQ01000201">
    <property type="protein sequence ID" value="PRP79010.1"/>
    <property type="molecule type" value="Genomic_DNA"/>
</dbReference>
<evidence type="ECO:0008006" key="15">
    <source>
        <dbReference type="Google" id="ProtNLM"/>
    </source>
</evidence>
<proteinExistence type="predicted"/>
<dbReference type="GO" id="GO:0005789">
    <property type="term" value="C:endoplasmic reticulum membrane"/>
    <property type="evidence" value="ECO:0007669"/>
    <property type="project" value="UniProtKB-SubCell"/>
</dbReference>
<dbReference type="Pfam" id="PF00615">
    <property type="entry name" value="RGS"/>
    <property type="match status" value="1"/>
</dbReference>
<evidence type="ECO:0000256" key="7">
    <source>
        <dbReference type="ARBA" id="ARBA00022989"/>
    </source>
</evidence>
<keyword evidence="7 10" id="KW-1133">Transmembrane helix</keyword>
<dbReference type="SMART" id="SM00315">
    <property type="entry name" value="RGS"/>
    <property type="match status" value="1"/>
</dbReference>
<evidence type="ECO:0000256" key="9">
    <source>
        <dbReference type="SAM" id="MobiDB-lite"/>
    </source>
</evidence>
<dbReference type="SUPFAM" id="SSF53756">
    <property type="entry name" value="UDP-Glycosyltransferase/glycogen phosphorylase"/>
    <property type="match status" value="1"/>
</dbReference>
<dbReference type="Gene3D" id="3.40.50.2000">
    <property type="entry name" value="Glycogen Phosphorylase B"/>
    <property type="match status" value="1"/>
</dbReference>
<comment type="pathway">
    <text evidence="2">Protein modification; protein glycosylation.</text>
</comment>
<dbReference type="InterPro" id="IPR014710">
    <property type="entry name" value="RmlC-like_jellyroll"/>
</dbReference>
<dbReference type="Gene3D" id="1.10.167.10">
    <property type="entry name" value="Regulator of G-protein Signalling 4, domain 2"/>
    <property type="match status" value="1"/>
</dbReference>
<organism evidence="13 14">
    <name type="scientific">Planoprotostelium fungivorum</name>
    <dbReference type="NCBI Taxonomy" id="1890364"/>
    <lineage>
        <taxon>Eukaryota</taxon>
        <taxon>Amoebozoa</taxon>
        <taxon>Evosea</taxon>
        <taxon>Variosea</taxon>
        <taxon>Cavosteliida</taxon>
        <taxon>Cavosteliaceae</taxon>
        <taxon>Planoprotostelium</taxon>
    </lineage>
</organism>
<dbReference type="OrthoDB" id="614844at2759"/>
<dbReference type="PANTHER" id="PTHR13036">
    <property type="entry name" value="BETA1,4 MANNOSYLTRANSFERASE"/>
    <property type="match status" value="1"/>
</dbReference>
<evidence type="ECO:0000259" key="12">
    <source>
        <dbReference type="PROSITE" id="PS50132"/>
    </source>
</evidence>
<dbReference type="FunFam" id="1.10.167.10:FF:000001">
    <property type="entry name" value="Putative regulator of g-protein signaling 12"/>
    <property type="match status" value="1"/>
</dbReference>
<name>A0A2P6N4X4_9EUKA</name>
<protein>
    <recommendedName>
        <fullName evidence="15">Chitobiosyldiphosphodolichol beta-mannosyltransferase</fullName>
    </recommendedName>
</protein>
<evidence type="ECO:0000259" key="11">
    <source>
        <dbReference type="PROSITE" id="PS50042"/>
    </source>
</evidence>
<comment type="subcellular location">
    <subcellularLocation>
        <location evidence="1">Endoplasmic reticulum membrane</location>
        <topology evidence="1">Single-pass membrane protein</topology>
    </subcellularLocation>
</comment>
<dbReference type="InterPro" id="IPR036305">
    <property type="entry name" value="RGS_sf"/>
</dbReference>